<keyword evidence="2" id="KW-1185">Reference proteome</keyword>
<gene>
    <name evidence="1" type="ORF">OPT61_g1220</name>
</gene>
<sequence>MAAPEFPWSKHGTRTSRKLAKRNVDDVLMGFGFLNTAFAQPSEGYARFRLFPRLPLELRRRIWKFSLPTQRLLKITLTAAGLTGDPASPFENSVMDSPVHAAYQNKNHLGNIVSGAGYYVRLDSTNTVSPLLYVSHEASAVVRRIYRVQVPTVQCIGHTSSPFLQFCPKRDTILVAIERKEDEGYFADFVHDAQAYDPKRKGVLHLAIMDKGSSLHLPMETADIHSRARPAMYTTFTNLRTVTLVHLLYAKSRQMFSNILSGVLANQVSQSEKVRFNRAYPLWSSNASYRVLPSDPRCIYRHLELVDCSWDPRRLIDAWRRLEAASGVFPIPENKMRVLIATSDRDGDLAIASTTQACRFRQQEEESWVSHWELEGIYKAWYPEMSNPDSEEDLEFSKSQNAIGFWSIPLEAFGPVPEVPDNKQHRWEMTRLVKLDQEPAVEEELQLDTNVTAKAP</sequence>
<comment type="caution">
    <text evidence="1">The sequence shown here is derived from an EMBL/GenBank/DDBJ whole genome shotgun (WGS) entry which is preliminary data.</text>
</comment>
<protein>
    <submittedName>
        <fullName evidence="1">Uncharacterized protein</fullName>
    </submittedName>
</protein>
<evidence type="ECO:0000313" key="1">
    <source>
        <dbReference type="EMBL" id="KAJ8117620.1"/>
    </source>
</evidence>
<evidence type="ECO:0000313" key="2">
    <source>
        <dbReference type="Proteomes" id="UP001153331"/>
    </source>
</evidence>
<dbReference type="Proteomes" id="UP001153331">
    <property type="component" value="Unassembled WGS sequence"/>
</dbReference>
<dbReference type="EMBL" id="JAPHNI010000046">
    <property type="protein sequence ID" value="KAJ8117620.1"/>
    <property type="molecule type" value="Genomic_DNA"/>
</dbReference>
<proteinExistence type="predicted"/>
<accession>A0ACC2IQW2</accession>
<reference evidence="1" key="1">
    <citation type="submission" date="2022-11" db="EMBL/GenBank/DDBJ databases">
        <title>Genome Sequence of Boeremia exigua.</title>
        <authorList>
            <person name="Buettner E."/>
        </authorList>
    </citation>
    <scope>NUCLEOTIDE SEQUENCE</scope>
    <source>
        <strain evidence="1">CU02</strain>
    </source>
</reference>
<name>A0ACC2IQW2_9PLEO</name>
<organism evidence="1 2">
    <name type="scientific">Boeremia exigua</name>
    <dbReference type="NCBI Taxonomy" id="749465"/>
    <lineage>
        <taxon>Eukaryota</taxon>
        <taxon>Fungi</taxon>
        <taxon>Dikarya</taxon>
        <taxon>Ascomycota</taxon>
        <taxon>Pezizomycotina</taxon>
        <taxon>Dothideomycetes</taxon>
        <taxon>Pleosporomycetidae</taxon>
        <taxon>Pleosporales</taxon>
        <taxon>Pleosporineae</taxon>
        <taxon>Didymellaceae</taxon>
        <taxon>Boeremia</taxon>
    </lineage>
</organism>